<gene>
    <name evidence="1" type="ORF">H9632_17570</name>
</gene>
<name>A0ABR8XSF3_9BACL</name>
<dbReference type="EMBL" id="JACSPW010000025">
    <property type="protein sequence ID" value="MBD8034873.1"/>
    <property type="molecule type" value="Genomic_DNA"/>
</dbReference>
<reference evidence="1 2" key="1">
    <citation type="submission" date="2020-08" db="EMBL/GenBank/DDBJ databases">
        <title>A Genomic Blueprint of the Chicken Gut Microbiome.</title>
        <authorList>
            <person name="Gilroy R."/>
            <person name="Ravi A."/>
            <person name="Getino M."/>
            <person name="Pursley I."/>
            <person name="Horton D.L."/>
            <person name="Alikhan N.-F."/>
            <person name="Baker D."/>
            <person name="Gharbi K."/>
            <person name="Hall N."/>
            <person name="Watson M."/>
            <person name="Adriaenssens E.M."/>
            <person name="Foster-Nyarko E."/>
            <person name="Jarju S."/>
            <person name="Secka A."/>
            <person name="Antonio M."/>
            <person name="Oren A."/>
            <person name="Chaudhuri R."/>
            <person name="La Ragione R.M."/>
            <person name="Hildebrand F."/>
            <person name="Pallen M.J."/>
        </authorList>
    </citation>
    <scope>NUCLEOTIDE SEQUENCE [LARGE SCALE GENOMIC DNA]</scope>
    <source>
        <strain evidence="1 2">Sa1YVA6</strain>
    </source>
</reference>
<proteinExistence type="predicted"/>
<evidence type="ECO:0008006" key="3">
    <source>
        <dbReference type="Google" id="ProtNLM"/>
    </source>
</evidence>
<dbReference type="Pfam" id="PF14176">
    <property type="entry name" value="YxiJ"/>
    <property type="match status" value="1"/>
</dbReference>
<sequence length="140" mass="17036">MNQKRRKRRKNSTNIKGDPMNAILKQLTEIDPELRKPFPTNDISKITEDFRTEFMKLPDEVDFYDDFHFYCMNIAGTLSYVLSDRINQIPQGQIDMLFQSFFEHYQYEFLEDQIANYHHFYQEYITFEQARKLLLKLLFN</sequence>
<organism evidence="1 2">
    <name type="scientific">Solibacillus merdavium</name>
    <dbReference type="NCBI Taxonomy" id="2762218"/>
    <lineage>
        <taxon>Bacteria</taxon>
        <taxon>Bacillati</taxon>
        <taxon>Bacillota</taxon>
        <taxon>Bacilli</taxon>
        <taxon>Bacillales</taxon>
        <taxon>Caryophanaceae</taxon>
        <taxon>Solibacillus</taxon>
    </lineage>
</organism>
<keyword evidence="2" id="KW-1185">Reference proteome</keyword>
<accession>A0ABR8XSF3</accession>
<comment type="caution">
    <text evidence="1">The sequence shown here is derived from an EMBL/GenBank/DDBJ whole genome shotgun (WGS) entry which is preliminary data.</text>
</comment>
<evidence type="ECO:0000313" key="1">
    <source>
        <dbReference type="EMBL" id="MBD8034873.1"/>
    </source>
</evidence>
<protein>
    <recommendedName>
        <fullName evidence="3">YxiJ-like protein</fullName>
    </recommendedName>
</protein>
<dbReference type="Proteomes" id="UP000600565">
    <property type="component" value="Unassembled WGS sequence"/>
</dbReference>
<dbReference type="InterPro" id="IPR025551">
    <property type="entry name" value="WapI/YxiJ-like"/>
</dbReference>
<evidence type="ECO:0000313" key="2">
    <source>
        <dbReference type="Proteomes" id="UP000600565"/>
    </source>
</evidence>